<dbReference type="AlphaFoldDB" id="A0A1X1JXM8"/>
<gene>
    <name evidence="2" type="ORF">B7702_00590</name>
</gene>
<evidence type="ECO:0000256" key="1">
    <source>
        <dbReference type="SAM" id="Phobius"/>
    </source>
</evidence>
<proteinExistence type="predicted"/>
<dbReference type="EMBL" id="NCVD01000003">
    <property type="protein sequence ID" value="ORO91956.1"/>
    <property type="molecule type" value="Genomic_DNA"/>
</dbReference>
<feature type="transmembrane region" description="Helical" evidence="1">
    <location>
        <begin position="80"/>
        <end position="111"/>
    </location>
</feature>
<comment type="caution">
    <text evidence="2">The sequence shown here is derived from an EMBL/GenBank/DDBJ whole genome shotgun (WGS) entry which is preliminary data.</text>
</comment>
<dbReference type="Proteomes" id="UP000193849">
    <property type="component" value="Unassembled WGS sequence"/>
</dbReference>
<accession>A0A1X1JXM8</accession>
<dbReference type="RefSeq" id="WP_004254402.1">
    <property type="nucleotide sequence ID" value="NZ_JAJUWQ010000001.1"/>
</dbReference>
<keyword evidence="1" id="KW-0812">Transmembrane</keyword>
<keyword evidence="1" id="KW-1133">Transmembrane helix</keyword>
<feature type="transmembrane region" description="Helical" evidence="1">
    <location>
        <begin position="46"/>
        <end position="68"/>
    </location>
</feature>
<name>A0A1X1JXM8_STRMT</name>
<feature type="transmembrane region" description="Helical" evidence="1">
    <location>
        <begin position="7"/>
        <end position="26"/>
    </location>
</feature>
<organism evidence="2 3">
    <name type="scientific">Streptococcus mitis</name>
    <dbReference type="NCBI Taxonomy" id="28037"/>
    <lineage>
        <taxon>Bacteria</taxon>
        <taxon>Bacillati</taxon>
        <taxon>Bacillota</taxon>
        <taxon>Bacilli</taxon>
        <taxon>Lactobacillales</taxon>
        <taxon>Streptococcaceae</taxon>
        <taxon>Streptococcus</taxon>
        <taxon>Streptococcus mitis group</taxon>
    </lineage>
</organism>
<protein>
    <submittedName>
        <fullName evidence="2">Insulin activator factor</fullName>
    </submittedName>
</protein>
<reference evidence="2 3" key="1">
    <citation type="journal article" date="2016" name="Eur. J. Clin. Microbiol. Infect. Dis.">
        <title>Whole genome sequencing as a tool for phylogenetic analysis of clinical strains of Mitis group streptococci.</title>
        <authorList>
            <person name="Rasmussen L.H."/>
            <person name="Dargis R."/>
            <person name="Hojholt K."/>
            <person name="Christensen J.J."/>
            <person name="Skovgaard O."/>
            <person name="Justesen U.S."/>
            <person name="Rosenvinge F.S."/>
            <person name="Moser C."/>
            <person name="Lukjancenko O."/>
            <person name="Rasmussen S."/>
            <person name="Nielsen X.C."/>
        </authorList>
    </citation>
    <scope>NUCLEOTIDE SEQUENCE [LARGE SCALE GENOMIC DNA]</scope>
    <source>
        <strain evidence="2 3">RH_777_07</strain>
    </source>
</reference>
<evidence type="ECO:0000313" key="2">
    <source>
        <dbReference type="EMBL" id="ORO91956.1"/>
    </source>
</evidence>
<sequence>MKSHSLFCFNGVISLTCSPFIAYAFLYRWELRFINGALRFVDKPGWAFSMNLISFMFLICAILAIFIYKKEENGRKKSFLFLLAASITGFVPFLSIFSAIFAFISGILYIGDFNKLAKKIK</sequence>
<keyword evidence="1" id="KW-0472">Membrane</keyword>
<evidence type="ECO:0000313" key="3">
    <source>
        <dbReference type="Proteomes" id="UP000193849"/>
    </source>
</evidence>